<protein>
    <submittedName>
        <fullName evidence="1">Uncharacterized protein</fullName>
    </submittedName>
</protein>
<proteinExistence type="predicted"/>
<comment type="caution">
    <text evidence="1">The sequence shown here is derived from an EMBL/GenBank/DDBJ whole genome shotgun (WGS) entry which is preliminary data.</text>
</comment>
<reference evidence="1 2" key="1">
    <citation type="journal article" date="2017" name="Front. Microbiol.">
        <title>New Insights into the Diversity of the Genus Faecalibacterium.</title>
        <authorList>
            <person name="Benevides L."/>
            <person name="Burman S."/>
            <person name="Martin R."/>
            <person name="Robert V."/>
            <person name="Thomas M."/>
            <person name="Miquel S."/>
            <person name="Chain F."/>
            <person name="Sokol H."/>
            <person name="Bermudez-Humaran L.G."/>
            <person name="Morrison M."/>
            <person name="Langella P."/>
            <person name="Azevedo V.A."/>
            <person name="Chatel J.M."/>
            <person name="Soares S."/>
        </authorList>
    </citation>
    <scope>NUCLEOTIDE SEQUENCE [LARGE SCALE GENOMIC DNA]</scope>
    <source>
        <strain evidence="1 2">CNCM I 4644</strain>
    </source>
</reference>
<dbReference type="AlphaFoldDB" id="A0A2A7AVA3"/>
<name>A0A2A7AVA3_9FIRM</name>
<gene>
    <name evidence="1" type="ORF">CGS59_13305</name>
</gene>
<dbReference type="RefSeq" id="WP_097780315.1">
    <property type="nucleotide sequence ID" value="NZ_NMTZ01000027.1"/>
</dbReference>
<evidence type="ECO:0000313" key="1">
    <source>
        <dbReference type="EMBL" id="PDX83086.1"/>
    </source>
</evidence>
<dbReference type="Proteomes" id="UP000220480">
    <property type="component" value="Unassembled WGS sequence"/>
</dbReference>
<sequence>MLKVKEYSSFEAFEQDEHRQDVDLVAIVNKPNGMVCADLITDCKMWQTAVNRFFKALAGDERFDGWQETITECIKEGFWQDKALTDGKYTGGYFWEVEDLDGRFYICLNVVRKEVA</sequence>
<organism evidence="1 2">
    <name type="scientific">Faecalibacterium prausnitzii</name>
    <dbReference type="NCBI Taxonomy" id="853"/>
    <lineage>
        <taxon>Bacteria</taxon>
        <taxon>Bacillati</taxon>
        <taxon>Bacillota</taxon>
        <taxon>Clostridia</taxon>
        <taxon>Eubacteriales</taxon>
        <taxon>Oscillospiraceae</taxon>
        <taxon>Faecalibacterium</taxon>
    </lineage>
</organism>
<accession>A0A2A7AVA3</accession>
<dbReference type="EMBL" id="NMTZ01000027">
    <property type="protein sequence ID" value="PDX83086.1"/>
    <property type="molecule type" value="Genomic_DNA"/>
</dbReference>
<evidence type="ECO:0000313" key="2">
    <source>
        <dbReference type="Proteomes" id="UP000220480"/>
    </source>
</evidence>